<comment type="caution">
    <text evidence="6">The sequence shown here is derived from an EMBL/GenBank/DDBJ whole genome shotgun (WGS) entry which is preliminary data.</text>
</comment>
<comment type="function">
    <text evidence="4">PPIases accelerate the folding of proteins. It catalyzes the cis-trans isomerization of proline imidic peptide bonds in oligopeptides.</text>
</comment>
<evidence type="ECO:0000256" key="3">
    <source>
        <dbReference type="ARBA" id="ARBA00023235"/>
    </source>
</evidence>
<dbReference type="InterPro" id="IPR002130">
    <property type="entry name" value="Cyclophilin-type_PPIase_dom"/>
</dbReference>
<dbReference type="InterPro" id="IPR029000">
    <property type="entry name" value="Cyclophilin-like_dom_sf"/>
</dbReference>
<reference evidence="6 7" key="1">
    <citation type="submission" date="2020-08" db="EMBL/GenBank/DDBJ databases">
        <title>Genomic Encyclopedia of Type Strains, Phase IV (KMG-IV): sequencing the most valuable type-strain genomes for metagenomic binning, comparative biology and taxonomic classification.</title>
        <authorList>
            <person name="Goeker M."/>
        </authorList>
    </citation>
    <scope>NUCLEOTIDE SEQUENCE [LARGE SCALE GENOMIC DNA]</scope>
    <source>
        <strain evidence="6 7">DSM 11275</strain>
    </source>
</reference>
<dbReference type="InterPro" id="IPR020892">
    <property type="entry name" value="Cyclophilin-type_PPIase_CS"/>
</dbReference>
<dbReference type="Pfam" id="PF00160">
    <property type="entry name" value="Pro_isomerase"/>
    <property type="match status" value="1"/>
</dbReference>
<dbReference type="AlphaFoldDB" id="A0A7W8C1U8"/>
<evidence type="ECO:0000256" key="1">
    <source>
        <dbReference type="ARBA" id="ARBA00007365"/>
    </source>
</evidence>
<comment type="catalytic activity">
    <reaction evidence="4">
        <text>[protein]-peptidylproline (omega=180) = [protein]-peptidylproline (omega=0)</text>
        <dbReference type="Rhea" id="RHEA:16237"/>
        <dbReference type="Rhea" id="RHEA-COMP:10747"/>
        <dbReference type="Rhea" id="RHEA-COMP:10748"/>
        <dbReference type="ChEBI" id="CHEBI:83833"/>
        <dbReference type="ChEBI" id="CHEBI:83834"/>
        <dbReference type="EC" id="5.2.1.8"/>
    </reaction>
</comment>
<dbReference type="Gene3D" id="2.40.100.10">
    <property type="entry name" value="Cyclophilin-like"/>
    <property type="match status" value="1"/>
</dbReference>
<dbReference type="GO" id="GO:0003755">
    <property type="term" value="F:peptidyl-prolyl cis-trans isomerase activity"/>
    <property type="evidence" value="ECO:0007669"/>
    <property type="project" value="UniProtKB-UniRule"/>
</dbReference>
<dbReference type="PROSITE" id="PS50072">
    <property type="entry name" value="CSA_PPIASE_2"/>
    <property type="match status" value="1"/>
</dbReference>
<comment type="similarity">
    <text evidence="1 4">Belongs to the cyclophilin-type PPIase family.</text>
</comment>
<keyword evidence="2 4" id="KW-0697">Rotamase</keyword>
<dbReference type="EC" id="5.2.1.8" evidence="4"/>
<evidence type="ECO:0000256" key="2">
    <source>
        <dbReference type="ARBA" id="ARBA00023110"/>
    </source>
</evidence>
<organism evidence="6 7">
    <name type="scientific">Desulfovibrio intestinalis</name>
    <dbReference type="NCBI Taxonomy" id="58621"/>
    <lineage>
        <taxon>Bacteria</taxon>
        <taxon>Pseudomonadati</taxon>
        <taxon>Thermodesulfobacteriota</taxon>
        <taxon>Desulfovibrionia</taxon>
        <taxon>Desulfovibrionales</taxon>
        <taxon>Desulfovibrionaceae</taxon>
        <taxon>Desulfovibrio</taxon>
    </lineage>
</organism>
<dbReference type="Proteomes" id="UP000539075">
    <property type="component" value="Unassembled WGS sequence"/>
</dbReference>
<evidence type="ECO:0000313" key="7">
    <source>
        <dbReference type="Proteomes" id="UP000539075"/>
    </source>
</evidence>
<dbReference type="SUPFAM" id="SSF50891">
    <property type="entry name" value="Cyclophilin-like"/>
    <property type="match status" value="1"/>
</dbReference>
<dbReference type="PANTHER" id="PTHR43246">
    <property type="entry name" value="PEPTIDYL-PROLYL CIS-TRANS ISOMERASE CYP38, CHLOROPLASTIC"/>
    <property type="match status" value="1"/>
</dbReference>
<dbReference type="InterPro" id="IPR044665">
    <property type="entry name" value="E_coli_cyclophilin_A-like"/>
</dbReference>
<keyword evidence="7" id="KW-1185">Reference proteome</keyword>
<proteinExistence type="inferred from homology"/>
<dbReference type="CDD" id="cd01920">
    <property type="entry name" value="cyclophilin_EcCYP_like"/>
    <property type="match status" value="1"/>
</dbReference>
<gene>
    <name evidence="6" type="ORF">HNQ38_002190</name>
</gene>
<evidence type="ECO:0000313" key="6">
    <source>
        <dbReference type="EMBL" id="MBB5144082.1"/>
    </source>
</evidence>
<evidence type="ECO:0000259" key="5">
    <source>
        <dbReference type="PROSITE" id="PS50072"/>
    </source>
</evidence>
<evidence type="ECO:0000256" key="4">
    <source>
        <dbReference type="RuleBase" id="RU363019"/>
    </source>
</evidence>
<dbReference type="GO" id="GO:0006457">
    <property type="term" value="P:protein folding"/>
    <property type="evidence" value="ECO:0007669"/>
    <property type="project" value="InterPro"/>
</dbReference>
<feature type="domain" description="PPIase cyclophilin-type" evidence="5">
    <location>
        <begin position="51"/>
        <end position="208"/>
    </location>
</feature>
<dbReference type="PRINTS" id="PR00153">
    <property type="entry name" value="CSAPPISMRASE"/>
</dbReference>
<sequence>MKANLYPAAGIVIFRGIPYIPAQDAPPVFSGVRAITTKGAIMAENPTVLLETTSGDILIELFPDKAPKTVANFLQYVDEGFYNNTIFHRVIPGFMIQGGGLGARMDEKATREPVANEADNGVKNERGTIAMARTRDPHSATAQFFINLVDNAFLDHSSPTLDGWGYCAFGRVTEGMDIVEKIAKVKTKSMGMHENVPVDMVLITGSSRFE</sequence>
<dbReference type="EMBL" id="JACHGO010000006">
    <property type="protein sequence ID" value="MBB5144082.1"/>
    <property type="molecule type" value="Genomic_DNA"/>
</dbReference>
<dbReference type="PROSITE" id="PS00170">
    <property type="entry name" value="CSA_PPIASE_1"/>
    <property type="match status" value="1"/>
</dbReference>
<keyword evidence="3 4" id="KW-0413">Isomerase</keyword>
<accession>A0A7W8C1U8</accession>
<protein>
    <recommendedName>
        <fullName evidence="4">Peptidyl-prolyl cis-trans isomerase</fullName>
        <shortName evidence="4">PPIase</shortName>
        <ecNumber evidence="4">5.2.1.8</ecNumber>
    </recommendedName>
</protein>
<name>A0A7W8C1U8_9BACT</name>